<dbReference type="Proteomes" id="UP001161065">
    <property type="component" value="Unassembled WGS sequence"/>
</dbReference>
<reference evidence="1" key="1">
    <citation type="submission" date="2022-09" db="EMBL/GenBank/DDBJ databases">
        <title>Intensive care unit water sources are persistently colonized with multi-drug resistant bacteria and are the site of extensive horizontal gene transfer of antibiotic resistance genes.</title>
        <authorList>
            <person name="Diorio-Toth L."/>
        </authorList>
    </citation>
    <scope>NUCLEOTIDE SEQUENCE</scope>
    <source>
        <strain evidence="1">GD03832</strain>
    </source>
</reference>
<dbReference type="EMBL" id="JAOCEK010000036">
    <property type="protein sequence ID" value="MDH1337350.1"/>
    <property type="molecule type" value="Genomic_DNA"/>
</dbReference>
<name>A0AA42TWP4_9BURK</name>
<dbReference type="RefSeq" id="WP_280009550.1">
    <property type="nucleotide sequence ID" value="NZ_JAOCEK010000036.1"/>
</dbReference>
<gene>
    <name evidence="1" type="ORF">N5D63_24745</name>
</gene>
<protein>
    <submittedName>
        <fullName evidence="1">Uncharacterized protein</fullName>
    </submittedName>
</protein>
<organism evidence="1 2">
    <name type="scientific">Comamonas thiooxydans</name>
    <dbReference type="NCBI Taxonomy" id="363952"/>
    <lineage>
        <taxon>Bacteria</taxon>
        <taxon>Pseudomonadati</taxon>
        <taxon>Pseudomonadota</taxon>
        <taxon>Betaproteobacteria</taxon>
        <taxon>Burkholderiales</taxon>
        <taxon>Comamonadaceae</taxon>
        <taxon>Comamonas</taxon>
    </lineage>
</organism>
<proteinExistence type="predicted"/>
<evidence type="ECO:0000313" key="1">
    <source>
        <dbReference type="EMBL" id="MDH1337350.1"/>
    </source>
</evidence>
<sequence length="80" mass="8814">MNAVLTRAVTSRRKVADAPRDVVWMSNGRLVSHTLSEPSIKRAINAELAELRKDPEALKAYYIKQGFLTAGGKLAKRYGG</sequence>
<evidence type="ECO:0000313" key="2">
    <source>
        <dbReference type="Proteomes" id="UP001161065"/>
    </source>
</evidence>
<comment type="caution">
    <text evidence="1">The sequence shown here is derived from an EMBL/GenBank/DDBJ whole genome shotgun (WGS) entry which is preliminary data.</text>
</comment>
<accession>A0AA42TWP4</accession>
<dbReference type="AlphaFoldDB" id="A0AA42TWP4"/>